<dbReference type="InterPro" id="IPR050680">
    <property type="entry name" value="YpeA/RimI_acetyltransf"/>
</dbReference>
<name>A0A931J1A7_9BURK</name>
<gene>
    <name evidence="4" type="ORF">I7X39_02160</name>
</gene>
<dbReference type="CDD" id="cd04301">
    <property type="entry name" value="NAT_SF"/>
    <property type="match status" value="1"/>
</dbReference>
<dbReference type="RefSeq" id="WP_198109300.1">
    <property type="nucleotide sequence ID" value="NZ_JAEDAK010000001.1"/>
</dbReference>
<dbReference type="PANTHER" id="PTHR43420:SF47">
    <property type="entry name" value="N-ACETYLTRANSFERASE DOMAIN-CONTAINING PROTEIN"/>
    <property type="match status" value="1"/>
</dbReference>
<keyword evidence="2" id="KW-0012">Acyltransferase</keyword>
<dbReference type="Pfam" id="PF00583">
    <property type="entry name" value="Acetyltransf_1"/>
    <property type="match status" value="1"/>
</dbReference>
<evidence type="ECO:0000259" key="3">
    <source>
        <dbReference type="PROSITE" id="PS51186"/>
    </source>
</evidence>
<proteinExistence type="predicted"/>
<reference evidence="4" key="1">
    <citation type="submission" date="2020-12" db="EMBL/GenBank/DDBJ databases">
        <title>The genome sequence of Inhella sp. 1Y17.</title>
        <authorList>
            <person name="Liu Y."/>
        </authorList>
    </citation>
    <scope>NUCLEOTIDE SEQUENCE</scope>
    <source>
        <strain evidence="4">1Y17</strain>
    </source>
</reference>
<dbReference type="SUPFAM" id="SSF55729">
    <property type="entry name" value="Acyl-CoA N-acyltransferases (Nat)"/>
    <property type="match status" value="1"/>
</dbReference>
<evidence type="ECO:0000313" key="5">
    <source>
        <dbReference type="Proteomes" id="UP000613266"/>
    </source>
</evidence>
<dbReference type="Gene3D" id="3.40.630.30">
    <property type="match status" value="1"/>
</dbReference>
<protein>
    <submittedName>
        <fullName evidence="4">GNAT family N-acetyltransferase</fullName>
    </submittedName>
</protein>
<feature type="domain" description="N-acetyltransferase" evidence="3">
    <location>
        <begin position="4"/>
        <end position="166"/>
    </location>
</feature>
<accession>A0A931J1A7</accession>
<dbReference type="GO" id="GO:0016747">
    <property type="term" value="F:acyltransferase activity, transferring groups other than amino-acyl groups"/>
    <property type="evidence" value="ECO:0007669"/>
    <property type="project" value="InterPro"/>
</dbReference>
<evidence type="ECO:0000256" key="1">
    <source>
        <dbReference type="ARBA" id="ARBA00022679"/>
    </source>
</evidence>
<organism evidence="4 5">
    <name type="scientific">Inhella proteolytica</name>
    <dbReference type="NCBI Taxonomy" id="2795029"/>
    <lineage>
        <taxon>Bacteria</taxon>
        <taxon>Pseudomonadati</taxon>
        <taxon>Pseudomonadota</taxon>
        <taxon>Betaproteobacteria</taxon>
        <taxon>Burkholderiales</taxon>
        <taxon>Sphaerotilaceae</taxon>
        <taxon>Inhella</taxon>
    </lineage>
</organism>
<dbReference type="PANTHER" id="PTHR43420">
    <property type="entry name" value="ACETYLTRANSFERASE"/>
    <property type="match status" value="1"/>
</dbReference>
<dbReference type="Proteomes" id="UP000613266">
    <property type="component" value="Unassembled WGS sequence"/>
</dbReference>
<keyword evidence="5" id="KW-1185">Reference proteome</keyword>
<dbReference type="PROSITE" id="PS51186">
    <property type="entry name" value="GNAT"/>
    <property type="match status" value="1"/>
</dbReference>
<dbReference type="InterPro" id="IPR016181">
    <property type="entry name" value="Acyl_CoA_acyltransferase"/>
</dbReference>
<keyword evidence="1" id="KW-0808">Transferase</keyword>
<dbReference type="AlphaFoldDB" id="A0A931J1A7"/>
<dbReference type="InterPro" id="IPR000182">
    <property type="entry name" value="GNAT_dom"/>
</dbReference>
<dbReference type="EMBL" id="JAEDAK010000001">
    <property type="protein sequence ID" value="MBH9575699.1"/>
    <property type="molecule type" value="Genomic_DNA"/>
</dbReference>
<evidence type="ECO:0000313" key="4">
    <source>
        <dbReference type="EMBL" id="MBH9575699.1"/>
    </source>
</evidence>
<comment type="caution">
    <text evidence="4">The sequence shown here is derived from an EMBL/GenBank/DDBJ whole genome shotgun (WGS) entry which is preliminary data.</text>
</comment>
<sequence length="278" mass="29947">MTTTAFVPADQLPATALHEAFGQAFSDYLIGPFQLSLAQWPGFLARQAVDLSLSRVALDAAGQPLAFAFVAPRSGRWRLATMGATPAARGTGAAPALLDDFIQRARAAGLQAVELEVFAQNERAVRLYQSRGFETVHELLGFERAASGAAAQASGFDALSREQALQWLRTHEPADLPLQVSATVLERHPSAWTAWQTGQAQLVWAEAGERLQILSLVDLDPAQADAERLVAALAAAEPARALFVPQLQRMDLGGAALRRLGFESPALCQWLMRRPLGD</sequence>
<evidence type="ECO:0000256" key="2">
    <source>
        <dbReference type="ARBA" id="ARBA00023315"/>
    </source>
</evidence>